<dbReference type="EMBL" id="CP151087">
    <property type="protein sequence ID" value="WZN57760.1"/>
    <property type="molecule type" value="Genomic_DNA"/>
</dbReference>
<name>A0ACD5C7E4_9SPHI</name>
<evidence type="ECO:0000313" key="1">
    <source>
        <dbReference type="EMBL" id="WZN57760.1"/>
    </source>
</evidence>
<protein>
    <submittedName>
        <fullName evidence="1">Uncharacterized protein</fullName>
    </submittedName>
</protein>
<organism evidence="1 2">
    <name type="scientific">Sphingobacterium thalpophilum</name>
    <dbReference type="NCBI Taxonomy" id="259"/>
    <lineage>
        <taxon>Bacteria</taxon>
        <taxon>Pseudomonadati</taxon>
        <taxon>Bacteroidota</taxon>
        <taxon>Sphingobacteriia</taxon>
        <taxon>Sphingobacteriales</taxon>
        <taxon>Sphingobacteriaceae</taxon>
        <taxon>Sphingobacterium</taxon>
    </lineage>
</organism>
<proteinExistence type="predicted"/>
<gene>
    <name evidence="1" type="ORF">AACH28_09505</name>
</gene>
<keyword evidence="2" id="KW-1185">Reference proteome</keyword>
<reference evidence="1" key="1">
    <citation type="submission" date="2024-04" db="EMBL/GenBank/DDBJ databases">
        <title>Complete genome sequence of Sphingobacterium thalpophiium BAA-1094.</title>
        <authorList>
            <person name="Adaikpoh B.I."/>
        </authorList>
    </citation>
    <scope>NUCLEOTIDE SEQUENCE</scope>
    <source>
        <strain evidence="1">BAA-1094</strain>
    </source>
</reference>
<evidence type="ECO:0000313" key="2">
    <source>
        <dbReference type="Proteomes" id="UP001485301"/>
    </source>
</evidence>
<accession>A0ACD5C7E4</accession>
<dbReference type="Proteomes" id="UP001485301">
    <property type="component" value="Chromosome"/>
</dbReference>
<sequence length="92" mass="10496">MPGLKNKLSLHEAIVIALININKENFSATFEEIAQYLEKYNLFGDRKGNISLLKQIELRTTKSKGAYLYLFKQIDESSIQLCLTSKSTILKN</sequence>